<organism evidence="13 14">
    <name type="scientific">Aequorivita ciconiae</name>
    <dbReference type="NCBI Taxonomy" id="2494375"/>
    <lineage>
        <taxon>Bacteria</taxon>
        <taxon>Pseudomonadati</taxon>
        <taxon>Bacteroidota</taxon>
        <taxon>Flavobacteriia</taxon>
        <taxon>Flavobacteriales</taxon>
        <taxon>Flavobacteriaceae</taxon>
        <taxon>Aequorivita</taxon>
    </lineage>
</organism>
<dbReference type="GO" id="GO:0008236">
    <property type="term" value="F:serine-type peptidase activity"/>
    <property type="evidence" value="ECO:0007669"/>
    <property type="project" value="UniProtKB-UniRule"/>
</dbReference>
<dbReference type="EMBL" id="CP034951">
    <property type="protein sequence ID" value="QAA82740.1"/>
    <property type="molecule type" value="Genomic_DNA"/>
</dbReference>
<dbReference type="InterPro" id="IPR012393">
    <property type="entry name" value="Tricorn_protease"/>
</dbReference>
<keyword evidence="5 7" id="KW-0378">Hydrolase</keyword>
<dbReference type="Gene3D" id="3.90.226.10">
    <property type="entry name" value="2-enoyl-CoA Hydratase, Chain A, domain 1"/>
    <property type="match status" value="1"/>
</dbReference>
<proteinExistence type="inferred from homology"/>
<dbReference type="GO" id="GO:0006508">
    <property type="term" value="P:proteolysis"/>
    <property type="evidence" value="ECO:0007669"/>
    <property type="project" value="UniProtKB-UniRule"/>
</dbReference>
<evidence type="ECO:0000256" key="1">
    <source>
        <dbReference type="ARBA" id="ARBA00004496"/>
    </source>
</evidence>
<dbReference type="Gene3D" id="2.30.42.10">
    <property type="match status" value="1"/>
</dbReference>
<keyword evidence="4 7" id="KW-0645">Protease</keyword>
<evidence type="ECO:0000256" key="3">
    <source>
        <dbReference type="ARBA" id="ARBA00022490"/>
    </source>
</evidence>
<feature type="signal peptide" evidence="11">
    <location>
        <begin position="1"/>
        <end position="22"/>
    </location>
</feature>
<dbReference type="Pfam" id="PF03572">
    <property type="entry name" value="Peptidase_S41"/>
    <property type="match status" value="1"/>
</dbReference>
<feature type="active site" description="Nucleophile" evidence="8">
    <location>
        <position position="969"/>
    </location>
</feature>
<dbReference type="KEGG" id="aev:EI546_13870"/>
<comment type="function">
    <text evidence="7">Degrades oligopeptides.</text>
</comment>
<keyword evidence="3 7" id="KW-0963">Cytoplasm</keyword>
<name>A0A410G671_9FLAO</name>
<protein>
    <recommendedName>
        <fullName evidence="7">Tricorn protease homolog</fullName>
        <ecNumber evidence="7">3.4.21.-</ecNumber>
    </recommendedName>
</protein>
<dbReference type="Gene3D" id="2.130.10.10">
    <property type="entry name" value="YVTN repeat-like/Quinoprotein amine dehydrogenase"/>
    <property type="match status" value="1"/>
</dbReference>
<evidence type="ECO:0000256" key="5">
    <source>
        <dbReference type="ARBA" id="ARBA00022801"/>
    </source>
</evidence>
<dbReference type="SUPFAM" id="SSF52096">
    <property type="entry name" value="ClpP/crotonase"/>
    <property type="match status" value="1"/>
</dbReference>
<dbReference type="GO" id="GO:0005737">
    <property type="term" value="C:cytoplasm"/>
    <property type="evidence" value="ECO:0007669"/>
    <property type="project" value="UniProtKB-SubCell"/>
</dbReference>
<dbReference type="Pfam" id="PF14684">
    <property type="entry name" value="Tricorn_C1"/>
    <property type="match status" value="1"/>
</dbReference>
<dbReference type="PIRSF" id="PIRSF036421">
    <property type="entry name" value="Tricorn_protease"/>
    <property type="match status" value="1"/>
</dbReference>
<dbReference type="SMART" id="SM00245">
    <property type="entry name" value="TSPc"/>
    <property type="match status" value="1"/>
</dbReference>
<keyword evidence="14" id="KW-1185">Reference proteome</keyword>
<feature type="chain" id="PRO_5019393145" description="Tricorn protease homolog" evidence="11">
    <location>
        <begin position="23"/>
        <end position="1063"/>
    </location>
</feature>
<dbReference type="InterPro" id="IPR028204">
    <property type="entry name" value="Tricorn_C1"/>
</dbReference>
<evidence type="ECO:0000256" key="4">
    <source>
        <dbReference type="ARBA" id="ARBA00022670"/>
    </source>
</evidence>
<evidence type="ECO:0000313" key="13">
    <source>
        <dbReference type="EMBL" id="QAA82740.1"/>
    </source>
</evidence>
<feature type="region of interest" description="Disordered" evidence="10">
    <location>
        <begin position="545"/>
        <end position="569"/>
    </location>
</feature>
<dbReference type="Gene3D" id="3.30.750.44">
    <property type="match status" value="1"/>
</dbReference>
<evidence type="ECO:0000256" key="8">
    <source>
        <dbReference type="PIRSR" id="PIRSR036421-1"/>
    </source>
</evidence>
<feature type="site" description="Transition state stabilizer; via amide nitrogen" evidence="9">
    <location>
        <position position="970"/>
    </location>
</feature>
<sequence length="1063" mass="122348">MKNLFSLSILVFLLGTTSLLNAQETYIQIDPTLTPDGQTIIFSYDGDLWKVPSNGGEAYRLTAMDGEETLPRVSPDGKWLAFSSTQYGNKDVYVMPINGGEIKQLTFHSAADDVDSWSWDSKEIYFTSSRYNRFSGYKVSITGNTPLRLFENYFNNVHNVVVHPKTGEIFFNESWESKMFTHRKRYKGAYNPDIKSYNPKTKEFKKHTNYIGKDMWATIDKNGSIYFVSDEENGEYNLYTLKGNTKTALTNFDTSIGWPQVSANGNKVVFSKDYQIFLFDVATNKTEKVKIQINVSNTLNKSQDFDVKGEITNFSISPDNKKMAFISRGELFVSDTKGKFIKKINTNPKERVKEVKWLKDNKTLLFNQTVSGYTNLFTISADGSGNEKRISNEEKNDVSIVLDHKMENAAYISGRDELRLIDLKTFKSTTILKDEFWALDPPSPQFSPDDNYILYSAFRNFELDLFTYHIPTKKITNLTNTGVSESNPAWSPDGKYIYFESNLTQPRFPTGTADTHIYRVALDKFDTPFKSEKFNELFKEDDKREKDKLEKKKEKKEKKEKEKEKEKDSIKEPITISLNTKDLMDRIELISPQFGSQNDVFLIDKDDTTYVYFFSNHDKGKQNLWRTIIKPFEKNKTEKVDDMVIENGQLYQVGKDYFALLNGSIYTMNLSDNKLSKIETKATFRKDLANEFTQMFYEAWAGFESNYYDEGFHGENWQQLRDKYAQYLPFITKRSQLSLLFNDMLGELNTSHFGFYSSGKENETFYNSSTLETGIIFSEHNPYKVERIVNDGPADIKGMDIKPGDVLTHVKGKPVDATINREKYFSEPSLDSEIQLTFKRNGKEIQVNLHPIPSNKFKDLLYDEWVATNQQYVDKKSDDKIAYVHMKNMSNDELQNFMKEMVSEAYKKDALILDLRNNTGGNVHDAVLQFLSQKPYTQWKYRDGKLSPQPNFTPGSKPMVLLINEQTLSDAEVTAAGFKELGLGKVIGTETYRWIIFTSAGRLIDGSVYRLPSWGCYTLSGDDLELTGVKPDIYVKEDFKDRLLGNQPQLDSAINEILKELKK</sequence>
<dbReference type="Gene3D" id="2.120.10.60">
    <property type="entry name" value="Tricorn protease N-terminal domain"/>
    <property type="match status" value="1"/>
</dbReference>
<dbReference type="SUPFAM" id="SSF50156">
    <property type="entry name" value="PDZ domain-like"/>
    <property type="match status" value="1"/>
</dbReference>
<feature type="domain" description="Tail specific protease" evidence="12">
    <location>
        <begin position="842"/>
        <end position="1036"/>
    </location>
</feature>
<dbReference type="SUPFAM" id="SSF82171">
    <property type="entry name" value="DPP6 N-terminal domain-like"/>
    <property type="match status" value="1"/>
</dbReference>
<gene>
    <name evidence="13" type="ORF">EI546_13870</name>
</gene>
<evidence type="ECO:0000256" key="2">
    <source>
        <dbReference type="ARBA" id="ARBA00008524"/>
    </source>
</evidence>
<dbReference type="RefSeq" id="WP_128251105.1">
    <property type="nucleotide sequence ID" value="NZ_CP034951.1"/>
</dbReference>
<feature type="active site" description="Charge relay system" evidence="8">
    <location>
        <position position="1025"/>
    </location>
</feature>
<dbReference type="InterPro" id="IPR029045">
    <property type="entry name" value="ClpP/crotonase-like_dom_sf"/>
</dbReference>
<dbReference type="InterPro" id="IPR036034">
    <property type="entry name" value="PDZ_sf"/>
</dbReference>
<dbReference type="Pfam" id="PF13180">
    <property type="entry name" value="PDZ_2"/>
    <property type="match status" value="1"/>
</dbReference>
<evidence type="ECO:0000256" key="9">
    <source>
        <dbReference type="PIRSR" id="PIRSR036421-3"/>
    </source>
</evidence>
<evidence type="ECO:0000313" key="14">
    <source>
        <dbReference type="Proteomes" id="UP000285517"/>
    </source>
</evidence>
<dbReference type="PANTHER" id="PTHR43253">
    <property type="entry name" value="TRICORN PROTEASE HOMOLOG 2-RELATED"/>
    <property type="match status" value="1"/>
</dbReference>
<dbReference type="Proteomes" id="UP000285517">
    <property type="component" value="Chromosome"/>
</dbReference>
<feature type="active site" description="Charge relay system" evidence="8">
    <location>
        <position position="752"/>
    </location>
</feature>
<dbReference type="OrthoDB" id="9815657at2"/>
<dbReference type="InterPro" id="IPR015943">
    <property type="entry name" value="WD40/YVTN_repeat-like_dom_sf"/>
</dbReference>
<evidence type="ECO:0000256" key="10">
    <source>
        <dbReference type="SAM" id="MobiDB-lite"/>
    </source>
</evidence>
<dbReference type="AlphaFoldDB" id="A0A410G671"/>
<dbReference type="InterPro" id="IPR005151">
    <property type="entry name" value="Tail-specific_protease"/>
</dbReference>
<keyword evidence="6 7" id="KW-0720">Serine protease</keyword>
<dbReference type="Pfam" id="PF26550">
    <property type="entry name" value="Tricorn_2nd"/>
    <property type="match status" value="1"/>
</dbReference>
<comment type="similarity">
    <text evidence="2 7">Belongs to the peptidase S41B family.</text>
</comment>
<dbReference type="InterPro" id="IPR001478">
    <property type="entry name" value="PDZ"/>
</dbReference>
<comment type="subcellular location">
    <subcellularLocation>
        <location evidence="1 7">Cytoplasm</location>
    </subcellularLocation>
</comment>
<dbReference type="Pfam" id="PF26549">
    <property type="entry name" value="Tricorn_N"/>
    <property type="match status" value="1"/>
</dbReference>
<evidence type="ECO:0000256" key="6">
    <source>
        <dbReference type="ARBA" id="ARBA00022825"/>
    </source>
</evidence>
<dbReference type="SUPFAM" id="SSF69304">
    <property type="entry name" value="Tricorn protease N-terminal domain"/>
    <property type="match status" value="1"/>
</dbReference>
<accession>A0A410G671</accession>
<evidence type="ECO:0000259" key="12">
    <source>
        <dbReference type="SMART" id="SM00245"/>
    </source>
</evidence>
<dbReference type="PANTHER" id="PTHR43253:SF1">
    <property type="entry name" value="TRICORN PROTEASE HOMOLOG 2-RELATED"/>
    <property type="match status" value="1"/>
</dbReference>
<reference evidence="13 14" key="1">
    <citation type="submission" date="2019-01" db="EMBL/GenBank/DDBJ databases">
        <title>Complete genome sequencing of Aequorivita sp. H23M31.</title>
        <authorList>
            <person name="Bae J.-W."/>
        </authorList>
    </citation>
    <scope>NUCLEOTIDE SEQUENCE [LARGE SCALE GENOMIC DNA]</scope>
    <source>
        <strain evidence="13 14">H23M31</strain>
    </source>
</reference>
<keyword evidence="11" id="KW-0732">Signal</keyword>
<evidence type="ECO:0000256" key="7">
    <source>
        <dbReference type="PIRNR" id="PIRNR036421"/>
    </source>
</evidence>
<evidence type="ECO:0000256" key="11">
    <source>
        <dbReference type="SAM" id="SignalP"/>
    </source>
</evidence>
<dbReference type="EC" id="3.4.21.-" evidence="7"/>
<dbReference type="CDD" id="cd07562">
    <property type="entry name" value="Peptidase_S41_TRI"/>
    <property type="match status" value="1"/>
</dbReference>